<dbReference type="OrthoDB" id="7746088at2"/>
<evidence type="ECO:0000313" key="1">
    <source>
        <dbReference type="EMBL" id="SHL00796.1"/>
    </source>
</evidence>
<dbReference type="Gene3D" id="3.40.50.720">
    <property type="entry name" value="NAD(P)-binding Rossmann-like Domain"/>
    <property type="match status" value="1"/>
</dbReference>
<organism evidence="1 2">
    <name type="scientific">Roseovarius pacificus</name>
    <dbReference type="NCBI Taxonomy" id="337701"/>
    <lineage>
        <taxon>Bacteria</taxon>
        <taxon>Pseudomonadati</taxon>
        <taxon>Pseudomonadota</taxon>
        <taxon>Alphaproteobacteria</taxon>
        <taxon>Rhodobacterales</taxon>
        <taxon>Roseobacteraceae</taxon>
        <taxon>Roseovarius</taxon>
    </lineage>
</organism>
<protein>
    <recommendedName>
        <fullName evidence="3">Short chain dehydrogenase</fullName>
    </recommendedName>
</protein>
<dbReference type="STRING" id="337701.SAMN05444398_101276"/>
<accession>A0A1M6X4F4</accession>
<dbReference type="RefSeq" id="WP_159437751.1">
    <property type="nucleotide sequence ID" value="NZ_BMLR01000001.1"/>
</dbReference>
<sequence length="211" mass="21883">MQNLDFMGKTVLIAGADCPAGSEICAAFAAAGARVVLSGRNEQALREAATANPERVDHLVMDLLRPRPCQAFGAGWGNEPLDVLVLLQALAAPERPGAVIAAIPALCRAFAQGLAAARSPRVVSVFAAPSQEALAEHRAYDRAMQELPAALEHDLRGAGGGIPVHALRISNAGGLKSVQGLAELARTVLWLCAPHAPTIGAAVWPVLLPCD</sequence>
<name>A0A1M6X4F4_9RHOB</name>
<proteinExistence type="predicted"/>
<dbReference type="AlphaFoldDB" id="A0A1M6X4F4"/>
<evidence type="ECO:0008006" key="3">
    <source>
        <dbReference type="Google" id="ProtNLM"/>
    </source>
</evidence>
<keyword evidence="2" id="KW-1185">Reference proteome</keyword>
<reference evidence="1 2" key="1">
    <citation type="submission" date="2016-11" db="EMBL/GenBank/DDBJ databases">
        <authorList>
            <person name="Jaros S."/>
            <person name="Januszkiewicz K."/>
            <person name="Wedrychowicz H."/>
        </authorList>
    </citation>
    <scope>NUCLEOTIDE SEQUENCE [LARGE SCALE GENOMIC DNA]</scope>
    <source>
        <strain evidence="1 2">DSM 29589</strain>
    </source>
</reference>
<dbReference type="EMBL" id="FRBR01000001">
    <property type="protein sequence ID" value="SHL00796.1"/>
    <property type="molecule type" value="Genomic_DNA"/>
</dbReference>
<evidence type="ECO:0000313" key="2">
    <source>
        <dbReference type="Proteomes" id="UP000183974"/>
    </source>
</evidence>
<gene>
    <name evidence="1" type="ORF">SAMN05444398_101276</name>
</gene>
<dbReference type="Proteomes" id="UP000183974">
    <property type="component" value="Unassembled WGS sequence"/>
</dbReference>
<dbReference type="InterPro" id="IPR036291">
    <property type="entry name" value="NAD(P)-bd_dom_sf"/>
</dbReference>
<dbReference type="SUPFAM" id="SSF51735">
    <property type="entry name" value="NAD(P)-binding Rossmann-fold domains"/>
    <property type="match status" value="1"/>
</dbReference>